<name>A0AAD2JHY9_9STRA</name>
<reference evidence="4" key="1">
    <citation type="submission" date="2023-08" db="EMBL/GenBank/DDBJ databases">
        <authorList>
            <person name="Audoor S."/>
            <person name="Bilcke G."/>
        </authorList>
    </citation>
    <scope>NUCLEOTIDE SEQUENCE</scope>
</reference>
<organism evidence="4 5">
    <name type="scientific">Cylindrotheca closterium</name>
    <dbReference type="NCBI Taxonomy" id="2856"/>
    <lineage>
        <taxon>Eukaryota</taxon>
        <taxon>Sar</taxon>
        <taxon>Stramenopiles</taxon>
        <taxon>Ochrophyta</taxon>
        <taxon>Bacillariophyta</taxon>
        <taxon>Bacillariophyceae</taxon>
        <taxon>Bacillariophycidae</taxon>
        <taxon>Bacillariales</taxon>
        <taxon>Bacillariaceae</taxon>
        <taxon>Cylindrotheca</taxon>
    </lineage>
</organism>
<accession>A0AAD2JHY9</accession>
<dbReference type="Proteomes" id="UP001295423">
    <property type="component" value="Unassembled WGS sequence"/>
</dbReference>
<feature type="signal peptide" evidence="2">
    <location>
        <begin position="1"/>
        <end position="28"/>
    </location>
</feature>
<evidence type="ECO:0000313" key="5">
    <source>
        <dbReference type="Proteomes" id="UP001295423"/>
    </source>
</evidence>
<feature type="domain" description="Trichome birefringence-like C-terminal" evidence="3">
    <location>
        <begin position="257"/>
        <end position="392"/>
    </location>
</feature>
<sequence>MGRCNKTRGPCLLLMAAVVISLLMASSAAWSKQAIEAISSSLLVKDYSTSLSDIRESSDACQDACLWKSGINGSWVQDFDFARDYGQYEEPWVIEEGPFQRCTAGAFQPSEDAPFPWRTSWRWVDHESDCQVDILTLDKFCKVLQRLNVKRILFFGDSLTDAMYNSFANKIGHANFRLNPDDQRNGSMICPGGGVDGADPGRDRRIPVFGKKLPIVPRNTTRKMIAFDHEVRHFFDSSAPDRVLAIFNIGAHYHGVNDYRKDLDAMLNLLSNMNRSQDLYIFRATSPGHEGCLPLTREFDWKVGARIVPLAKFEDYKVTVGHRHHWDKFEGYNHYTKQILLEHNRKRLDPIYHYLDIFNMTALRNDAHPAPRDCLHFQAPGPIDWWNHLLFTYLSRLSEDGQQQGKGSMKEITTNCRRSYF</sequence>
<proteinExistence type="inferred from homology"/>
<dbReference type="GO" id="GO:0016413">
    <property type="term" value="F:O-acetyltransferase activity"/>
    <property type="evidence" value="ECO:0007669"/>
    <property type="project" value="InterPro"/>
</dbReference>
<evidence type="ECO:0000256" key="2">
    <source>
        <dbReference type="SAM" id="SignalP"/>
    </source>
</evidence>
<dbReference type="PANTHER" id="PTHR32285">
    <property type="entry name" value="PROTEIN TRICHOME BIREFRINGENCE-LIKE 9-RELATED"/>
    <property type="match status" value="1"/>
</dbReference>
<dbReference type="Pfam" id="PF13839">
    <property type="entry name" value="PC-Esterase"/>
    <property type="match status" value="1"/>
</dbReference>
<keyword evidence="2" id="KW-0732">Signal</keyword>
<evidence type="ECO:0000313" key="4">
    <source>
        <dbReference type="EMBL" id="CAJ1951442.1"/>
    </source>
</evidence>
<evidence type="ECO:0000256" key="1">
    <source>
        <dbReference type="ARBA" id="ARBA00007727"/>
    </source>
</evidence>
<keyword evidence="5" id="KW-1185">Reference proteome</keyword>
<evidence type="ECO:0000259" key="3">
    <source>
        <dbReference type="Pfam" id="PF13839"/>
    </source>
</evidence>
<dbReference type="AlphaFoldDB" id="A0AAD2JHY9"/>
<comment type="similarity">
    <text evidence="1">Belongs to the PC-esterase family. TBL subfamily.</text>
</comment>
<dbReference type="InterPro" id="IPR026057">
    <property type="entry name" value="TBL_C"/>
</dbReference>
<comment type="caution">
    <text evidence="4">The sequence shown here is derived from an EMBL/GenBank/DDBJ whole genome shotgun (WGS) entry which is preliminary data.</text>
</comment>
<dbReference type="PANTHER" id="PTHR32285:SF48">
    <property type="entry name" value="PROTEIN TRICHOME BIREFRINGENCE-LIKE 19"/>
    <property type="match status" value="1"/>
</dbReference>
<feature type="chain" id="PRO_5042171104" description="Trichome birefringence-like C-terminal domain-containing protein" evidence="2">
    <location>
        <begin position="29"/>
        <end position="421"/>
    </location>
</feature>
<protein>
    <recommendedName>
        <fullName evidence="3">Trichome birefringence-like C-terminal domain-containing protein</fullName>
    </recommendedName>
</protein>
<gene>
    <name evidence="4" type="ORF">CYCCA115_LOCUS13075</name>
</gene>
<dbReference type="EMBL" id="CAKOGP040001781">
    <property type="protein sequence ID" value="CAJ1951442.1"/>
    <property type="molecule type" value="Genomic_DNA"/>
</dbReference>
<dbReference type="InterPro" id="IPR029962">
    <property type="entry name" value="TBL"/>
</dbReference>